<dbReference type="Gene3D" id="2.170.120.12">
    <property type="entry name" value="DNA-directed RNA polymerase, insert domain"/>
    <property type="match status" value="1"/>
</dbReference>
<dbReference type="InterPro" id="IPR011262">
    <property type="entry name" value="DNA-dir_RNA_pol_insert"/>
</dbReference>
<dbReference type="SUPFAM" id="SSF56553">
    <property type="entry name" value="Insert subdomain of RNA polymerase alpha subunit"/>
    <property type="match status" value="1"/>
</dbReference>
<dbReference type="EMBL" id="MK500514">
    <property type="protein sequence ID" value="QBK91201.1"/>
    <property type="molecule type" value="Genomic_DNA"/>
</dbReference>
<dbReference type="SMART" id="SM00662">
    <property type="entry name" value="RPOLD"/>
    <property type="match status" value="1"/>
</dbReference>
<gene>
    <name evidence="2" type="ORF">LCPAC202_01750</name>
</gene>
<dbReference type="InterPro" id="IPR050518">
    <property type="entry name" value="Rpo3/RPB3_RNA_Pol_subunit"/>
</dbReference>
<dbReference type="Pfam" id="PF01000">
    <property type="entry name" value="RNA_pol_A_bac"/>
    <property type="match status" value="1"/>
</dbReference>
<dbReference type="PANTHER" id="PTHR11800">
    <property type="entry name" value="DNA-DIRECTED RNA POLYMERASE"/>
    <property type="match status" value="1"/>
</dbReference>
<organism evidence="2">
    <name type="scientific">Pithovirus LCPAC202</name>
    <dbReference type="NCBI Taxonomy" id="2506592"/>
    <lineage>
        <taxon>Viruses</taxon>
        <taxon>Pithoviruses</taxon>
    </lineage>
</organism>
<protein>
    <submittedName>
        <fullName evidence="2">RPB3 subunit of eukaryotic RNA polymerase II</fullName>
    </submittedName>
</protein>
<dbReference type="GO" id="GO:0003899">
    <property type="term" value="F:DNA-directed RNA polymerase activity"/>
    <property type="evidence" value="ECO:0007669"/>
    <property type="project" value="InterPro"/>
</dbReference>
<reference evidence="2" key="1">
    <citation type="journal article" date="2019" name="MBio">
        <title>Virus Genomes from Deep Sea Sediments Expand the Ocean Megavirome and Support Independent Origins of Viral Gigantism.</title>
        <authorList>
            <person name="Backstrom D."/>
            <person name="Yutin N."/>
            <person name="Jorgensen S.L."/>
            <person name="Dharamshi J."/>
            <person name="Homa F."/>
            <person name="Zaremba-Niedwiedzka K."/>
            <person name="Spang A."/>
            <person name="Wolf Y.I."/>
            <person name="Koonin E.V."/>
            <person name="Ettema T.J."/>
        </authorList>
    </citation>
    <scope>NUCLEOTIDE SEQUENCE</scope>
</reference>
<proteinExistence type="predicted"/>
<name>A0A481Z947_9VIRU</name>
<dbReference type="InterPro" id="IPR036643">
    <property type="entry name" value="RNApol_insert_sf"/>
</dbReference>
<evidence type="ECO:0000259" key="1">
    <source>
        <dbReference type="SMART" id="SM00662"/>
    </source>
</evidence>
<sequence length="194" mass="21574">MAEIPIMAIDCVEIYKNTSIMRDEILAQRLGLIPLTSSNITGLHFSRGCDCNCPDQLSSKCLKCSVILNLKVRGDSDKFIINGIKHQFIDVTSQDIIPENSNYRVEPVKYTLPDGKGGYIPAAIVITRLQEGQEIRIRCIAKKATGVYHAKFIPVSGVFFERRGNVFSFTADITGSLSPQELISELMRIYSGKN</sequence>
<accession>A0A481Z947</accession>
<feature type="domain" description="DNA-directed RNA polymerase RpoA/D/Rpb3-type" evidence="1">
    <location>
        <begin position="1"/>
        <end position="189"/>
    </location>
</feature>
<evidence type="ECO:0000313" key="2">
    <source>
        <dbReference type="EMBL" id="QBK91201.1"/>
    </source>
</evidence>
<dbReference type="InterPro" id="IPR011263">
    <property type="entry name" value="DNA-dir_RNA_pol_RpoA/D/Rpb3"/>
</dbReference>
<dbReference type="GO" id="GO:0046983">
    <property type="term" value="F:protein dimerization activity"/>
    <property type="evidence" value="ECO:0007669"/>
    <property type="project" value="InterPro"/>
</dbReference>
<dbReference type="PANTHER" id="PTHR11800:SF2">
    <property type="entry name" value="DNA-DIRECTED RNA POLYMERASE II SUBUNIT RPB3"/>
    <property type="match status" value="1"/>
</dbReference>
<dbReference type="GO" id="GO:0006366">
    <property type="term" value="P:transcription by RNA polymerase II"/>
    <property type="evidence" value="ECO:0007669"/>
    <property type="project" value="TreeGrafter"/>
</dbReference>